<dbReference type="SUPFAM" id="SSF48403">
    <property type="entry name" value="Ankyrin repeat"/>
    <property type="match status" value="1"/>
</dbReference>
<dbReference type="Proteomes" id="UP001164746">
    <property type="component" value="Chromosome 10"/>
</dbReference>
<feature type="repeat" description="ANK" evidence="1">
    <location>
        <begin position="18"/>
        <end position="50"/>
    </location>
</feature>
<keyword evidence="3" id="KW-1185">Reference proteome</keyword>
<dbReference type="Gene3D" id="1.25.40.20">
    <property type="entry name" value="Ankyrin repeat-containing domain"/>
    <property type="match status" value="1"/>
</dbReference>
<sequence>MIKERKTFATQALYTEIDGWMPLHACVLHASKKLLKVFLSSGVDVNIPMGQPEGLPRGCTPLHIACWRGDIDITKFLLSHGADVDAADGSGRTPVMYAVKRRHRHIVRLLEDKGANMAAVQLPWHGAADYVLDAVWYEPEYTQSVRHPKVRNQLTEIVREQTTRVLVSHASSCALRNIALC</sequence>
<dbReference type="InterPro" id="IPR002110">
    <property type="entry name" value="Ankyrin_rpt"/>
</dbReference>
<feature type="repeat" description="ANK" evidence="1">
    <location>
        <begin position="57"/>
        <end position="89"/>
    </location>
</feature>
<dbReference type="PANTHER" id="PTHR46224:SF64">
    <property type="entry name" value="IQ MOTIF AND ANKYRIN REPEAT DOMAIN-CONTAINING PROTEIN 1"/>
    <property type="match status" value="1"/>
</dbReference>
<dbReference type="PRINTS" id="PR01415">
    <property type="entry name" value="ANKYRIN"/>
</dbReference>
<reference evidence="2" key="1">
    <citation type="submission" date="2022-11" db="EMBL/GenBank/DDBJ databases">
        <title>Centuries of genome instability and evolution in soft-shell clam transmissible cancer (bioRxiv).</title>
        <authorList>
            <person name="Hart S.F.M."/>
            <person name="Yonemitsu M.A."/>
            <person name="Giersch R.M."/>
            <person name="Beal B.F."/>
            <person name="Arriagada G."/>
            <person name="Davis B.W."/>
            <person name="Ostrander E.A."/>
            <person name="Goff S.P."/>
            <person name="Metzger M.J."/>
        </authorList>
    </citation>
    <scope>NUCLEOTIDE SEQUENCE</scope>
    <source>
        <strain evidence="2">MELC-2E11</strain>
        <tissue evidence="2">Siphon/mantle</tissue>
    </source>
</reference>
<organism evidence="2 3">
    <name type="scientific">Mya arenaria</name>
    <name type="common">Soft-shell clam</name>
    <dbReference type="NCBI Taxonomy" id="6604"/>
    <lineage>
        <taxon>Eukaryota</taxon>
        <taxon>Metazoa</taxon>
        <taxon>Spiralia</taxon>
        <taxon>Lophotrochozoa</taxon>
        <taxon>Mollusca</taxon>
        <taxon>Bivalvia</taxon>
        <taxon>Autobranchia</taxon>
        <taxon>Heteroconchia</taxon>
        <taxon>Euheterodonta</taxon>
        <taxon>Imparidentia</taxon>
        <taxon>Neoheterodontei</taxon>
        <taxon>Myida</taxon>
        <taxon>Myoidea</taxon>
        <taxon>Myidae</taxon>
        <taxon>Mya</taxon>
    </lineage>
</organism>
<dbReference type="Pfam" id="PF12796">
    <property type="entry name" value="Ank_2"/>
    <property type="match status" value="1"/>
</dbReference>
<evidence type="ECO:0000256" key="1">
    <source>
        <dbReference type="PROSITE-ProRule" id="PRU00023"/>
    </source>
</evidence>
<keyword evidence="1" id="KW-0040">ANK repeat</keyword>
<dbReference type="SMART" id="SM00248">
    <property type="entry name" value="ANK"/>
    <property type="match status" value="3"/>
</dbReference>
<dbReference type="InterPro" id="IPR051616">
    <property type="entry name" value="Cul2-RING_E3_ligase_SR"/>
</dbReference>
<dbReference type="PROSITE" id="PS50088">
    <property type="entry name" value="ANK_REPEAT"/>
    <property type="match status" value="3"/>
</dbReference>
<dbReference type="InterPro" id="IPR036770">
    <property type="entry name" value="Ankyrin_rpt-contain_sf"/>
</dbReference>
<evidence type="ECO:0000313" key="3">
    <source>
        <dbReference type="Proteomes" id="UP001164746"/>
    </source>
</evidence>
<proteinExistence type="predicted"/>
<gene>
    <name evidence="2" type="ORF">MAR_032638</name>
</gene>
<dbReference type="EMBL" id="CP111021">
    <property type="protein sequence ID" value="WAR18044.1"/>
    <property type="molecule type" value="Genomic_DNA"/>
</dbReference>
<evidence type="ECO:0000313" key="2">
    <source>
        <dbReference type="EMBL" id="WAR18044.1"/>
    </source>
</evidence>
<dbReference type="PROSITE" id="PS50297">
    <property type="entry name" value="ANK_REP_REGION"/>
    <property type="match status" value="3"/>
</dbReference>
<name>A0ABY7F9K7_MYAAR</name>
<protein>
    <submittedName>
        <fullName evidence="2">PIA2-like protein</fullName>
    </submittedName>
</protein>
<feature type="repeat" description="ANK" evidence="1">
    <location>
        <begin position="90"/>
        <end position="122"/>
    </location>
</feature>
<dbReference type="PANTHER" id="PTHR46224">
    <property type="entry name" value="ANKYRIN REPEAT FAMILY PROTEIN"/>
    <property type="match status" value="1"/>
</dbReference>
<accession>A0ABY7F9K7</accession>